<keyword evidence="5 14" id="KW-0813">Transport</keyword>
<dbReference type="GO" id="GO:0051539">
    <property type="term" value="F:4 iron, 4 sulfur cluster binding"/>
    <property type="evidence" value="ECO:0007669"/>
    <property type="project" value="UniProtKB-UniRule"/>
</dbReference>
<dbReference type="EnsemblBacteria" id="ACZ18614">
    <property type="protein sequence ID" value="ACZ18614"/>
    <property type="gene ID" value="Taci_0377"/>
</dbReference>
<dbReference type="PIRSF" id="PIRSF006439">
    <property type="entry name" value="Indolepyruvate_ferr_oxidored"/>
    <property type="match status" value="1"/>
</dbReference>
<dbReference type="EC" id="1.2.7.8" evidence="3 14"/>
<dbReference type="PROSITE" id="PS51379">
    <property type="entry name" value="4FE4S_FER_2"/>
    <property type="match status" value="2"/>
</dbReference>
<feature type="binding site" evidence="15">
    <location>
        <position position="541"/>
    </location>
    <ligand>
        <name>[4Fe-4S] cluster</name>
        <dbReference type="ChEBI" id="CHEBI:49883"/>
        <label>1</label>
    </ligand>
</feature>
<keyword evidence="6 14" id="KW-0004">4Fe-4S</keyword>
<dbReference type="CDD" id="cd07034">
    <property type="entry name" value="TPP_PYR_PFOR_IOR-alpha_like"/>
    <property type="match status" value="1"/>
</dbReference>
<dbReference type="Pfam" id="PF02775">
    <property type="entry name" value="TPP_enzyme_C"/>
    <property type="match status" value="1"/>
</dbReference>
<dbReference type="EMBL" id="CP001818">
    <property type="protein sequence ID" value="ACZ18614.1"/>
    <property type="molecule type" value="Genomic_DNA"/>
</dbReference>
<organism evidence="17 18">
    <name type="scientific">Thermanaerovibrio acidaminovorans (strain ATCC 49978 / DSM 6589 / Su883)</name>
    <name type="common">Selenomonas acidaminovorans</name>
    <dbReference type="NCBI Taxonomy" id="525903"/>
    <lineage>
        <taxon>Bacteria</taxon>
        <taxon>Thermotogati</taxon>
        <taxon>Synergistota</taxon>
        <taxon>Synergistia</taxon>
        <taxon>Synergistales</taxon>
        <taxon>Synergistaceae</taxon>
        <taxon>Thermanaerovibrio</taxon>
    </lineage>
</organism>
<dbReference type="InterPro" id="IPR045025">
    <property type="entry name" value="HACL1-like"/>
</dbReference>
<comment type="cofactor">
    <cofactor evidence="14 15">
        <name>[4Fe-4S] cluster</name>
        <dbReference type="ChEBI" id="CHEBI:49883"/>
    </cofactor>
    <text evidence="14 15">Binds 2 [4Fe-4S] clusters. In this family the first cluster has a non-standard and varying [4Fe-4S] binding motif CX(2)CX(2)CX(4-5)CP.</text>
</comment>
<keyword evidence="9 14" id="KW-0560">Oxidoreductase</keyword>
<evidence type="ECO:0000256" key="2">
    <source>
        <dbReference type="ARBA" id="ARBA00011238"/>
    </source>
</evidence>
<comment type="catalytic activity">
    <reaction evidence="13 14">
        <text>indole-3-pyruvate + 2 oxidized [2Fe-2S]-[ferredoxin] + CoA = (indol-3-yl)acetyl-CoA + 2 reduced [2Fe-2S]-[ferredoxin] + CO2 + H(+)</text>
        <dbReference type="Rhea" id="RHEA:12645"/>
        <dbReference type="Rhea" id="RHEA-COMP:10000"/>
        <dbReference type="Rhea" id="RHEA-COMP:10001"/>
        <dbReference type="ChEBI" id="CHEBI:15378"/>
        <dbReference type="ChEBI" id="CHEBI:16526"/>
        <dbReference type="ChEBI" id="CHEBI:17640"/>
        <dbReference type="ChEBI" id="CHEBI:33737"/>
        <dbReference type="ChEBI" id="CHEBI:33738"/>
        <dbReference type="ChEBI" id="CHEBI:57271"/>
        <dbReference type="ChEBI" id="CHEBI:57287"/>
        <dbReference type="EC" id="1.2.7.8"/>
    </reaction>
</comment>
<evidence type="ECO:0000256" key="10">
    <source>
        <dbReference type="ARBA" id="ARBA00023004"/>
    </source>
</evidence>
<dbReference type="InterPro" id="IPR029061">
    <property type="entry name" value="THDP-binding"/>
</dbReference>
<feature type="binding site" evidence="15">
    <location>
        <position position="575"/>
    </location>
    <ligand>
        <name>[4Fe-4S] cluster</name>
        <dbReference type="ChEBI" id="CHEBI:49883"/>
        <label>2</label>
    </ligand>
</feature>
<dbReference type="InterPro" id="IPR009014">
    <property type="entry name" value="Transketo_C/PFOR_II"/>
</dbReference>
<dbReference type="PANTHER" id="PTHR43710:SF5">
    <property type="entry name" value="INDOLEPYRUVATE FERREDOXIN OXIDOREDUCTASE ALPHA SUBUNIT"/>
    <property type="match status" value="1"/>
</dbReference>
<dbReference type="eggNOG" id="COG4231">
    <property type="taxonomic scope" value="Bacteria"/>
</dbReference>
<dbReference type="InterPro" id="IPR017721">
    <property type="entry name" value="IorA"/>
</dbReference>
<feature type="domain" description="4Fe-4S ferredoxin-type" evidence="16">
    <location>
        <begin position="560"/>
        <end position="589"/>
    </location>
</feature>
<dbReference type="PATRIC" id="fig|525903.6.peg.381"/>
<evidence type="ECO:0000256" key="9">
    <source>
        <dbReference type="ARBA" id="ARBA00023002"/>
    </source>
</evidence>
<dbReference type="InterPro" id="IPR017896">
    <property type="entry name" value="4Fe4S_Fe-S-bd"/>
</dbReference>
<evidence type="ECO:0000256" key="4">
    <source>
        <dbReference type="ARBA" id="ARBA00017710"/>
    </source>
</evidence>
<evidence type="ECO:0000313" key="18">
    <source>
        <dbReference type="Proteomes" id="UP000002030"/>
    </source>
</evidence>
<protein>
    <recommendedName>
        <fullName evidence="4 14">Indolepyruvate oxidoreductase subunit IorA</fullName>
        <shortName evidence="14">IOR</shortName>
        <ecNumber evidence="3 14">1.2.7.8</ecNumber>
    </recommendedName>
    <alternativeName>
        <fullName evidence="12 14">Indolepyruvate ferredoxin oxidoreductase subunit alpha</fullName>
    </alternativeName>
</protein>
<dbReference type="Pfam" id="PF00037">
    <property type="entry name" value="Fer4"/>
    <property type="match status" value="1"/>
</dbReference>
<proteinExistence type="predicted"/>
<dbReference type="OrthoDB" id="9804603at2"/>
<dbReference type="GO" id="GO:0030976">
    <property type="term" value="F:thiamine pyrophosphate binding"/>
    <property type="evidence" value="ECO:0007669"/>
    <property type="project" value="InterPro"/>
</dbReference>
<comment type="function">
    <text evidence="1 14">Catalyzes the ferredoxin-dependent oxidative decarboxylation of arylpyruvates.</text>
</comment>
<dbReference type="InterPro" id="IPR011766">
    <property type="entry name" value="TPP_enzyme_TPP-bd"/>
</dbReference>
<evidence type="ECO:0000259" key="16">
    <source>
        <dbReference type="PROSITE" id="PS51379"/>
    </source>
</evidence>
<evidence type="ECO:0000256" key="6">
    <source>
        <dbReference type="ARBA" id="ARBA00022485"/>
    </source>
</evidence>
<name>D1B8L1_THEAS</name>
<dbReference type="Pfam" id="PF01855">
    <property type="entry name" value="POR_N"/>
    <property type="match status" value="1"/>
</dbReference>
<evidence type="ECO:0000256" key="15">
    <source>
        <dbReference type="PIRSR" id="PIRSR006439-50"/>
    </source>
</evidence>
<evidence type="ECO:0000256" key="8">
    <source>
        <dbReference type="ARBA" id="ARBA00022982"/>
    </source>
</evidence>
<dbReference type="Proteomes" id="UP000002030">
    <property type="component" value="Chromosome"/>
</dbReference>
<dbReference type="Gene3D" id="3.40.50.970">
    <property type="match status" value="2"/>
</dbReference>
<dbReference type="PANTHER" id="PTHR43710">
    <property type="entry name" value="2-HYDROXYACYL-COA LYASE"/>
    <property type="match status" value="1"/>
</dbReference>
<accession>D1B8L1</accession>
<dbReference type="InterPro" id="IPR017900">
    <property type="entry name" value="4Fe4S_Fe_S_CS"/>
</dbReference>
<dbReference type="KEGG" id="tai:Taci_0377"/>
<evidence type="ECO:0000256" key="5">
    <source>
        <dbReference type="ARBA" id="ARBA00022448"/>
    </source>
</evidence>
<evidence type="ECO:0000256" key="11">
    <source>
        <dbReference type="ARBA" id="ARBA00023014"/>
    </source>
</evidence>
<evidence type="ECO:0000313" key="17">
    <source>
        <dbReference type="EMBL" id="ACZ18614.1"/>
    </source>
</evidence>
<dbReference type="STRING" id="525903.Taci_0377"/>
<dbReference type="InterPro" id="IPR002880">
    <property type="entry name" value="Pyrv_Fd/Flavodoxin_OxRdtase_N"/>
</dbReference>
<dbReference type="SUPFAM" id="SSF52922">
    <property type="entry name" value="TK C-terminal domain-like"/>
    <property type="match status" value="1"/>
</dbReference>
<dbReference type="SUPFAM" id="SSF52518">
    <property type="entry name" value="Thiamin diphosphate-binding fold (THDP-binding)"/>
    <property type="match status" value="2"/>
</dbReference>
<evidence type="ECO:0000256" key="12">
    <source>
        <dbReference type="ARBA" id="ARBA00030514"/>
    </source>
</evidence>
<feature type="binding site" evidence="15">
    <location>
        <position position="544"/>
    </location>
    <ligand>
        <name>[4Fe-4S] cluster</name>
        <dbReference type="ChEBI" id="CHEBI:49883"/>
        <label>1</label>
    </ligand>
</feature>
<evidence type="ECO:0000256" key="3">
    <source>
        <dbReference type="ARBA" id="ARBA00012812"/>
    </source>
</evidence>
<evidence type="ECO:0000256" key="1">
    <source>
        <dbReference type="ARBA" id="ARBA00002995"/>
    </source>
</evidence>
<feature type="domain" description="4Fe-4S ferredoxin-type" evidence="16">
    <location>
        <begin position="532"/>
        <end position="558"/>
    </location>
</feature>
<feature type="binding site" evidence="15">
    <location>
        <position position="579"/>
    </location>
    <ligand>
        <name>[4Fe-4S] cluster</name>
        <dbReference type="ChEBI" id="CHEBI:49883"/>
        <label>1</label>
    </ligand>
</feature>
<keyword evidence="7 14" id="KW-0479">Metal-binding</keyword>
<gene>
    <name evidence="17" type="ordered locus">Taci_0377</name>
</gene>
<keyword evidence="10 14" id="KW-0408">Iron</keyword>
<feature type="binding site" evidence="15">
    <location>
        <position position="572"/>
    </location>
    <ligand>
        <name>[4Fe-4S] cluster</name>
        <dbReference type="ChEBI" id="CHEBI:49883"/>
        <label>2</label>
    </ligand>
</feature>
<comment type="subunit">
    <text evidence="2">Heterodimer of the IorA and IorB subunits.</text>
</comment>
<keyword evidence="18" id="KW-1185">Reference proteome</keyword>
<dbReference type="GO" id="GO:0043805">
    <property type="term" value="F:indolepyruvate ferredoxin oxidoreductase activity"/>
    <property type="evidence" value="ECO:0007669"/>
    <property type="project" value="UniProtKB-UniRule"/>
</dbReference>
<reference evidence="17 18" key="1">
    <citation type="journal article" date="2009" name="Stand. Genomic Sci.">
        <title>Complete genome sequence of Thermanaerovibrio acidaminovorans type strain (Su883).</title>
        <authorList>
            <person name="Chovatia M."/>
            <person name="Sikorski J."/>
            <person name="Schroder M."/>
            <person name="Lapidus A."/>
            <person name="Nolan M."/>
            <person name="Tice H."/>
            <person name="Glavina Del Rio T."/>
            <person name="Copeland A."/>
            <person name="Cheng J.F."/>
            <person name="Lucas S."/>
            <person name="Chen F."/>
            <person name="Bruce D."/>
            <person name="Goodwin L."/>
            <person name="Pitluck S."/>
            <person name="Ivanova N."/>
            <person name="Mavromatis K."/>
            <person name="Ovchinnikova G."/>
            <person name="Pati A."/>
            <person name="Chen A."/>
            <person name="Palaniappan K."/>
            <person name="Land M."/>
            <person name="Hauser L."/>
            <person name="Chang Y.J."/>
            <person name="Jeffries C.D."/>
            <person name="Chain P."/>
            <person name="Saunders E."/>
            <person name="Detter J.C."/>
            <person name="Brettin T."/>
            <person name="Rohde M."/>
            <person name="Goker M."/>
            <person name="Spring S."/>
            <person name="Bristow J."/>
            <person name="Markowitz V."/>
            <person name="Hugenholtz P."/>
            <person name="Kyrpides N.C."/>
            <person name="Klenk H.P."/>
            <person name="Eisen J.A."/>
        </authorList>
    </citation>
    <scope>NUCLEOTIDE SEQUENCE [LARGE SCALE GENOMIC DNA]</scope>
    <source>
        <strain evidence="18">ATCC 49978 / DSM 6589 / Su883</strain>
    </source>
</reference>
<evidence type="ECO:0000256" key="14">
    <source>
        <dbReference type="PIRNR" id="PIRNR006439"/>
    </source>
</evidence>
<dbReference type="FunFam" id="3.40.50.970:FF:000039">
    <property type="entry name" value="Indolepyruvate oxidoreductase subunit IorA"/>
    <property type="match status" value="1"/>
</dbReference>
<feature type="binding site" evidence="15">
    <location>
        <position position="552"/>
    </location>
    <ligand>
        <name>[4Fe-4S] cluster</name>
        <dbReference type="ChEBI" id="CHEBI:49883"/>
        <label>2</label>
    </ligand>
</feature>
<dbReference type="PROSITE" id="PS00198">
    <property type="entry name" value="4FE4S_FER_1"/>
    <property type="match status" value="1"/>
</dbReference>
<evidence type="ECO:0000256" key="7">
    <source>
        <dbReference type="ARBA" id="ARBA00022723"/>
    </source>
</evidence>
<evidence type="ECO:0000256" key="13">
    <source>
        <dbReference type="ARBA" id="ARBA00048332"/>
    </source>
</evidence>
<dbReference type="GO" id="GO:0046872">
    <property type="term" value="F:metal ion binding"/>
    <property type="evidence" value="ECO:0007669"/>
    <property type="project" value="UniProtKB-UniRule"/>
</dbReference>
<keyword evidence="11 14" id="KW-0411">Iron-sulfur</keyword>
<feature type="binding site" evidence="15">
    <location>
        <position position="547"/>
    </location>
    <ligand>
        <name>[4Fe-4S] cluster</name>
        <dbReference type="ChEBI" id="CHEBI:49883"/>
        <label>1</label>
    </ligand>
</feature>
<dbReference type="CDD" id="cd02008">
    <property type="entry name" value="TPP_IOR_alpha"/>
    <property type="match status" value="1"/>
</dbReference>
<feature type="binding site" evidence="15">
    <location>
        <position position="569"/>
    </location>
    <ligand>
        <name>[4Fe-4S] cluster</name>
        <dbReference type="ChEBI" id="CHEBI:49883"/>
        <label>2</label>
    </ligand>
</feature>
<dbReference type="NCBIfam" id="TIGR03336">
    <property type="entry name" value="IOR_alpha"/>
    <property type="match status" value="1"/>
</dbReference>
<dbReference type="RefSeq" id="WP_012869130.1">
    <property type="nucleotide sequence ID" value="NC_013522.1"/>
</dbReference>
<dbReference type="HOGENOM" id="CLU_017727_0_0_0"/>
<sequence length="592" mass="64128">MAGKAILTGNEAIARGAWEAGLHVAAAYPGTPSTEILENMSQYREIYSEWSTNEKVALEVASGASIGGARALAAMKHVGVNVAADPLFTMAYIGVNGGLVLVSADDPGLFSSQNEQDNRWYAPHAKIPMLEPSDSQECKDFMKAAFEISERFDTPVLFRVTTRVCHSKGVVELGERQEVPIREYHRDIRKTLMAPSSAKARHYVVEERLAALRDYSNDCPFNRIEWGPDRRIGVIASGIGYQHAREAFGDQASYLKIGFSHPLPDRLISVFARSVDRVVVVEENEPYIENFVRQLGIDCVGRELLPAVDELSPAVVRRAFVSSEEPKVARPDCPVPGRPPVLCAGCPHRGIFYAMSRIKDKVVTSDIGCYTLGAMEPLNVGDTVICMGASVSAGVGFQKVQQLAGRKGKVFGVIGDSTFFHSGITGLIDSVYNKVPLALVIVDNRITAMTGHQENPGTGRTLMGEETVSLDIEALCVACGVKRENLVVVDPYDYKACEAAVKAAEASEEPFVIITRRPCALIKEVQRARAGVHCVVDHSKCVKCKSCIRPGCPAIAMKDGVIVIDTAQCNGCGLCLQLCPKGAISREGEVNE</sequence>
<dbReference type="Gene3D" id="3.30.70.20">
    <property type="match status" value="1"/>
</dbReference>
<dbReference type="AlphaFoldDB" id="D1B8L1"/>
<keyword evidence="8 14" id="KW-0249">Electron transport</keyword>